<dbReference type="RefSeq" id="WP_163664455.1">
    <property type="nucleotide sequence ID" value="NZ_AP022565.1"/>
</dbReference>
<gene>
    <name evidence="2" type="ORF">MALV_25840</name>
</gene>
<evidence type="ECO:0000259" key="1">
    <source>
        <dbReference type="Pfam" id="PF25547"/>
    </source>
</evidence>
<dbReference type="InterPro" id="IPR057746">
    <property type="entry name" value="CpnT-like_N"/>
</dbReference>
<evidence type="ECO:0000313" key="3">
    <source>
        <dbReference type="Proteomes" id="UP000466906"/>
    </source>
</evidence>
<reference evidence="2 3" key="1">
    <citation type="journal article" date="2019" name="Emerg. Microbes Infect.">
        <title>Comprehensive subspecies identification of 175 nontuberculous mycobacteria species based on 7547 genomic profiles.</title>
        <authorList>
            <person name="Matsumoto Y."/>
            <person name="Kinjo T."/>
            <person name="Motooka D."/>
            <person name="Nabeya D."/>
            <person name="Jung N."/>
            <person name="Uechi K."/>
            <person name="Horii T."/>
            <person name="Iida T."/>
            <person name="Fujita J."/>
            <person name="Nakamura S."/>
        </authorList>
    </citation>
    <scope>NUCLEOTIDE SEQUENCE [LARGE SCALE GENOMIC DNA]</scope>
    <source>
        <strain evidence="2 3">JCM 12272</strain>
    </source>
</reference>
<dbReference type="EMBL" id="AP022565">
    <property type="protein sequence ID" value="BBX27459.1"/>
    <property type="molecule type" value="Genomic_DNA"/>
</dbReference>
<evidence type="ECO:0000313" key="2">
    <source>
        <dbReference type="EMBL" id="BBX27459.1"/>
    </source>
</evidence>
<keyword evidence="3" id="KW-1185">Reference proteome</keyword>
<proteinExistence type="predicted"/>
<name>A0A6N4USU6_9MYCO</name>
<accession>A0A6N4USU6</accession>
<dbReference type="Pfam" id="PF25547">
    <property type="entry name" value="WXG100_2"/>
    <property type="match status" value="1"/>
</dbReference>
<dbReference type="KEGG" id="malv:MALV_25840"/>
<dbReference type="Proteomes" id="UP000466906">
    <property type="component" value="Chromosome"/>
</dbReference>
<dbReference type="AlphaFoldDB" id="A0A6N4USU6"/>
<feature type="domain" description="Outer membrane channel protein CpnT-like N-terminal" evidence="1">
    <location>
        <begin position="126"/>
        <end position="230"/>
    </location>
</feature>
<organism evidence="2 3">
    <name type="scientific">Mycolicibacterium alvei</name>
    <dbReference type="NCBI Taxonomy" id="67081"/>
    <lineage>
        <taxon>Bacteria</taxon>
        <taxon>Bacillati</taxon>
        <taxon>Actinomycetota</taxon>
        <taxon>Actinomycetes</taxon>
        <taxon>Mycobacteriales</taxon>
        <taxon>Mycobacteriaceae</taxon>
        <taxon>Mycolicibacterium</taxon>
    </lineage>
</organism>
<sequence>MGGYEVDPAQLAVSGKTVGAQGDALIKALTAFDSALSGSGLMCGTDAAGMAFFADYRKGGQSVISAAESAVNALRNVGYGVEVSAHNYAVGDAASTVGGGHESIPVPTEPAKYSASGVSGQSGPEIPEPSLWSMIQPFVSQSWPNGNPETMCEVAAAWRGLGTAISTASGDAGDCLSSVSGHDIPELTSITDALNTLTNGTKNLAGKCTSMAEKLESFAGEVQSSQDAIRDLLHRLSASGILSEIGKIFSGHNPIDDLKAIGHDISEILHTLSRELDAAASGFQTLIDGMDGLVREFEAWDRKEFTRFFGNDVGNALANTVNAHTQIAEGVVKSGLEVGQSVPAMLAHPVDTAKGIWDIDKNLAEFFNPLGPVFDRQGQKEAGDHLLDTVKGVVDYKDWSSDRPLVGLGRVCLM</sequence>
<protein>
    <recommendedName>
        <fullName evidence="1">Outer membrane channel protein CpnT-like N-terminal domain-containing protein</fullName>
    </recommendedName>
</protein>